<name>A0A9Q1H9U6_HOLLE</name>
<dbReference type="Proteomes" id="UP001152320">
    <property type="component" value="Chromosome 8"/>
</dbReference>
<proteinExistence type="predicted"/>
<keyword evidence="2" id="KW-1185">Reference proteome</keyword>
<evidence type="ECO:0000313" key="1">
    <source>
        <dbReference type="EMBL" id="KAJ8037561.1"/>
    </source>
</evidence>
<sequence>MIGDKDSFLYTRASIEILFASSQGRHSMGYTLLSLATNHLLFLMNKRENNLCTSCNLADESFSHLFGECGITSTVLLDIGQIILGQQFIFTKEDVFFGFKLNLLHPYNFLTFHIKYYIFSQKIKEEVPNVKEFCTSLNLFCN</sequence>
<gene>
    <name evidence="1" type="ORF">HOLleu_18404</name>
</gene>
<evidence type="ECO:0000313" key="2">
    <source>
        <dbReference type="Proteomes" id="UP001152320"/>
    </source>
</evidence>
<dbReference type="EMBL" id="JAIZAY010000008">
    <property type="protein sequence ID" value="KAJ8037561.1"/>
    <property type="molecule type" value="Genomic_DNA"/>
</dbReference>
<protein>
    <recommendedName>
        <fullName evidence="3">Reverse transcriptase zinc-binding domain-containing protein</fullName>
    </recommendedName>
</protein>
<evidence type="ECO:0008006" key="3">
    <source>
        <dbReference type="Google" id="ProtNLM"/>
    </source>
</evidence>
<comment type="caution">
    <text evidence="1">The sequence shown here is derived from an EMBL/GenBank/DDBJ whole genome shotgun (WGS) entry which is preliminary data.</text>
</comment>
<dbReference type="AlphaFoldDB" id="A0A9Q1H9U6"/>
<organism evidence="1 2">
    <name type="scientific">Holothuria leucospilota</name>
    <name type="common">Black long sea cucumber</name>
    <name type="synonym">Mertensiothuria leucospilota</name>
    <dbReference type="NCBI Taxonomy" id="206669"/>
    <lineage>
        <taxon>Eukaryota</taxon>
        <taxon>Metazoa</taxon>
        <taxon>Echinodermata</taxon>
        <taxon>Eleutherozoa</taxon>
        <taxon>Echinozoa</taxon>
        <taxon>Holothuroidea</taxon>
        <taxon>Aspidochirotacea</taxon>
        <taxon>Aspidochirotida</taxon>
        <taxon>Holothuriidae</taxon>
        <taxon>Holothuria</taxon>
    </lineage>
</organism>
<reference evidence="1" key="1">
    <citation type="submission" date="2021-10" db="EMBL/GenBank/DDBJ databases">
        <title>Tropical sea cucumber genome reveals ecological adaptation and Cuvierian tubules defense mechanism.</title>
        <authorList>
            <person name="Chen T."/>
        </authorList>
    </citation>
    <scope>NUCLEOTIDE SEQUENCE</scope>
    <source>
        <strain evidence="1">Nanhai2018</strain>
        <tissue evidence="1">Muscle</tissue>
    </source>
</reference>
<accession>A0A9Q1H9U6</accession>